<dbReference type="PANTHER" id="PTHR30435">
    <property type="entry name" value="FLAGELLAR PROTEIN"/>
    <property type="match status" value="1"/>
</dbReference>
<dbReference type="AlphaFoldDB" id="A0A1H0TTI6"/>
<feature type="domain" description="Flagellar basal-body/hook protein C-terminal" evidence="4">
    <location>
        <begin position="210"/>
        <end position="254"/>
    </location>
</feature>
<evidence type="ECO:0000259" key="4">
    <source>
        <dbReference type="Pfam" id="PF06429"/>
    </source>
</evidence>
<dbReference type="Pfam" id="PF00460">
    <property type="entry name" value="Flg_bb_rod"/>
    <property type="match status" value="1"/>
</dbReference>
<evidence type="ECO:0000256" key="1">
    <source>
        <dbReference type="ARBA" id="ARBA00009677"/>
    </source>
</evidence>
<accession>A0A1H0TTI6</accession>
<dbReference type="Pfam" id="PF22692">
    <property type="entry name" value="LlgE_F_G_D1"/>
    <property type="match status" value="1"/>
</dbReference>
<protein>
    <submittedName>
        <fullName evidence="6">Flagellar basal-body rod protein FlgG</fullName>
    </submittedName>
</protein>
<keyword evidence="2" id="KW-0975">Bacterial flagellum</keyword>
<dbReference type="Pfam" id="PF06429">
    <property type="entry name" value="Flg_bbr_C"/>
    <property type="match status" value="1"/>
</dbReference>
<name>A0A1H0TTI6_9CLOT</name>
<dbReference type="InterPro" id="IPR010930">
    <property type="entry name" value="Flg_bb/hook_C_dom"/>
</dbReference>
<evidence type="ECO:0000256" key="2">
    <source>
        <dbReference type="RuleBase" id="RU362116"/>
    </source>
</evidence>
<dbReference type="InterPro" id="IPR001444">
    <property type="entry name" value="Flag_bb_rod_N"/>
</dbReference>
<dbReference type="Proteomes" id="UP000198597">
    <property type="component" value="Unassembled WGS sequence"/>
</dbReference>
<organism evidence="6 7">
    <name type="scientific">Clostridium gasigenes</name>
    <dbReference type="NCBI Taxonomy" id="94869"/>
    <lineage>
        <taxon>Bacteria</taxon>
        <taxon>Bacillati</taxon>
        <taxon>Bacillota</taxon>
        <taxon>Clostridia</taxon>
        <taxon>Eubacteriales</taxon>
        <taxon>Clostridiaceae</taxon>
        <taxon>Clostridium</taxon>
    </lineage>
</organism>
<dbReference type="InterPro" id="IPR037925">
    <property type="entry name" value="FlgE/F/G-like"/>
</dbReference>
<gene>
    <name evidence="6" type="ORF">SAMN04488529_10850</name>
</gene>
<evidence type="ECO:0000313" key="7">
    <source>
        <dbReference type="Proteomes" id="UP000198597"/>
    </source>
</evidence>
<dbReference type="InterPro" id="IPR053967">
    <property type="entry name" value="LlgE_F_G-like_D1"/>
</dbReference>
<feature type="domain" description="Flagellar basal body rod protein N-terminal" evidence="3">
    <location>
        <begin position="7"/>
        <end position="35"/>
    </location>
</feature>
<proteinExistence type="inferred from homology"/>
<dbReference type="SUPFAM" id="SSF117143">
    <property type="entry name" value="Flagellar hook protein flgE"/>
    <property type="match status" value="1"/>
</dbReference>
<sequence length="257" mass="28209">MLRTLWTAKSGMNANQEKLDSISNNLANSTTIGYKKAEVGFQDLLTESLDRKGYAINNKESVIGTGIKTGEWYRDNSQGQLMETLRSTDIAIDGTGYFRVISSNGESAYTRDGAFAVDGAGSLVDARGNKLDIQYANGFSSDNVKFTKDNFLIDKEGSVHLKQNDTFLKIGEIPVYSAVGDKAFVSIGDNLFQPVNGTEVFRTRNANLSQGFTEGSNVDIAEEFADMIVTQRSFELSSRGVKTADEMWGMVNNLRAR</sequence>
<evidence type="ECO:0000259" key="3">
    <source>
        <dbReference type="Pfam" id="PF00460"/>
    </source>
</evidence>
<dbReference type="GO" id="GO:0009425">
    <property type="term" value="C:bacterial-type flagellum basal body"/>
    <property type="evidence" value="ECO:0007669"/>
    <property type="project" value="UniProtKB-SubCell"/>
</dbReference>
<evidence type="ECO:0000313" key="6">
    <source>
        <dbReference type="EMBL" id="SDP57402.1"/>
    </source>
</evidence>
<keyword evidence="7" id="KW-1185">Reference proteome</keyword>
<dbReference type="EMBL" id="FNJM01000008">
    <property type="protein sequence ID" value="SDP57402.1"/>
    <property type="molecule type" value="Genomic_DNA"/>
</dbReference>
<comment type="similarity">
    <text evidence="1 2">Belongs to the flagella basal body rod proteins family.</text>
</comment>
<comment type="subcellular location">
    <subcellularLocation>
        <location evidence="2">Bacterial flagellum basal body</location>
    </subcellularLocation>
</comment>
<evidence type="ECO:0000259" key="5">
    <source>
        <dbReference type="Pfam" id="PF22692"/>
    </source>
</evidence>
<keyword evidence="6" id="KW-0966">Cell projection</keyword>
<keyword evidence="6" id="KW-0282">Flagellum</keyword>
<dbReference type="OrthoDB" id="9804559at2"/>
<dbReference type="STRING" id="94869.SAMN04488529_10850"/>
<dbReference type="RefSeq" id="WP_089970592.1">
    <property type="nucleotide sequence ID" value="NZ_FNJM01000008.1"/>
</dbReference>
<feature type="domain" description="Flagellar hook protein FlgE/F/G-like D1" evidence="5">
    <location>
        <begin position="91"/>
        <end position="159"/>
    </location>
</feature>
<reference evidence="6 7" key="1">
    <citation type="submission" date="2016-10" db="EMBL/GenBank/DDBJ databases">
        <authorList>
            <person name="de Groot N.N."/>
        </authorList>
    </citation>
    <scope>NUCLEOTIDE SEQUENCE [LARGE SCALE GENOMIC DNA]</scope>
    <source>
        <strain evidence="6 7">DSM 12272</strain>
    </source>
</reference>
<dbReference type="GO" id="GO:0071978">
    <property type="term" value="P:bacterial-type flagellum-dependent swarming motility"/>
    <property type="evidence" value="ECO:0007669"/>
    <property type="project" value="TreeGrafter"/>
</dbReference>
<keyword evidence="6" id="KW-0969">Cilium</keyword>
<dbReference type="PANTHER" id="PTHR30435:SF19">
    <property type="entry name" value="FLAGELLAR BASAL-BODY ROD PROTEIN FLGG"/>
    <property type="match status" value="1"/>
</dbReference>
<dbReference type="NCBIfam" id="TIGR03506">
    <property type="entry name" value="FlgEFG_subfam"/>
    <property type="match status" value="1"/>
</dbReference>
<dbReference type="InterPro" id="IPR020013">
    <property type="entry name" value="Flagellar_FlgE/F/G"/>
</dbReference>